<dbReference type="FunFam" id="4.10.1110.10:FF:000003">
    <property type="entry name" value="AN1-type zinc finger protein 2B isoform X1"/>
    <property type="match status" value="1"/>
</dbReference>
<keyword evidence="3 5" id="KW-0863">Zinc-finger</keyword>
<dbReference type="PANTHER" id="PTHR14677">
    <property type="entry name" value="ARSENITE INDUCUBLE RNA ASSOCIATED PROTEIN AIP-1-RELATED"/>
    <property type="match status" value="1"/>
</dbReference>
<reference evidence="8" key="1">
    <citation type="submission" date="2012-12" db="EMBL/GenBank/DDBJ databases">
        <title>Identification and characterization of a phenylalanine ammonia-lyase gene family in Isatis indigotica Fort.</title>
        <authorList>
            <person name="Liu Q."/>
            <person name="Chen J."/>
            <person name="Zhou X."/>
            <person name="Di P."/>
            <person name="Xiao Y."/>
            <person name="Xuan H."/>
            <person name="Zhang L."/>
            <person name="Chen W."/>
        </authorList>
    </citation>
    <scope>NUCLEOTIDE SEQUENCE</scope>
    <source>
        <tissue evidence="8">Salivary gland</tissue>
    </source>
</reference>
<dbReference type="InterPro" id="IPR000058">
    <property type="entry name" value="Znf_AN1"/>
</dbReference>
<feature type="domain" description="AN1-type" evidence="7">
    <location>
        <begin position="4"/>
        <end position="52"/>
    </location>
</feature>
<keyword evidence="1" id="KW-0479">Metal-binding</keyword>
<dbReference type="InterPro" id="IPR057357">
    <property type="entry name" value="Znf-C2H2_ZFAND2A/B"/>
</dbReference>
<dbReference type="GO" id="GO:0045047">
    <property type="term" value="P:protein targeting to ER"/>
    <property type="evidence" value="ECO:0007669"/>
    <property type="project" value="TreeGrafter"/>
</dbReference>
<evidence type="ECO:0000256" key="5">
    <source>
        <dbReference type="PROSITE-ProRule" id="PRU00449"/>
    </source>
</evidence>
<protein>
    <submittedName>
        <fullName evidence="8">Putative zinc finger protein</fullName>
    </submittedName>
</protein>
<dbReference type="PROSITE" id="PS51039">
    <property type="entry name" value="ZF_AN1"/>
    <property type="match status" value="2"/>
</dbReference>
<evidence type="ECO:0000313" key="8">
    <source>
        <dbReference type="EMBL" id="JAA67003.1"/>
    </source>
</evidence>
<evidence type="ECO:0000256" key="6">
    <source>
        <dbReference type="SAM" id="MobiDB-lite"/>
    </source>
</evidence>
<dbReference type="SMART" id="SM00154">
    <property type="entry name" value="ZnF_AN1"/>
    <property type="match status" value="2"/>
</dbReference>
<keyword evidence="2" id="KW-0677">Repeat</keyword>
<name>A0A0K8R7Z4_IXORI</name>
<dbReference type="SUPFAM" id="SSF118310">
    <property type="entry name" value="AN1-like Zinc finger"/>
    <property type="match status" value="2"/>
</dbReference>
<dbReference type="GO" id="GO:0005783">
    <property type="term" value="C:endoplasmic reticulum"/>
    <property type="evidence" value="ECO:0007669"/>
    <property type="project" value="TreeGrafter"/>
</dbReference>
<evidence type="ECO:0000259" key="7">
    <source>
        <dbReference type="PROSITE" id="PS51039"/>
    </source>
</evidence>
<feature type="region of interest" description="Disordered" evidence="6">
    <location>
        <begin position="145"/>
        <end position="184"/>
    </location>
</feature>
<sequence>MEFPELGQHCSESSCNKLDFLPLKCDACKKIFCMSHFHYVQHNCLVGVARDVQVPVCPLCNRPVPSKRGDPPDVAVSSHIDRECRSDPALAKRKAFTNRCSMKGCKQKELVPVLCGQCNLNHCLKHRHPDDHSCTGKGLSSSGAAAMARLQHRTTSSPAAQTKMTYRRTCTTTQRPPASPQRPCTVGENCVGASVLQGNLTEDEALALALQQSLYEAEFPEDGSDQNAHGRRSQGAPNRRHQEKNCSVS</sequence>
<feature type="domain" description="AN1-type" evidence="7">
    <location>
        <begin position="94"/>
        <end position="142"/>
    </location>
</feature>
<evidence type="ECO:0000256" key="3">
    <source>
        <dbReference type="ARBA" id="ARBA00022771"/>
    </source>
</evidence>
<evidence type="ECO:0000256" key="1">
    <source>
        <dbReference type="ARBA" id="ARBA00022723"/>
    </source>
</evidence>
<accession>A0A0K8R7Z4</accession>
<evidence type="ECO:0000256" key="4">
    <source>
        <dbReference type="ARBA" id="ARBA00022833"/>
    </source>
</evidence>
<keyword evidence="4" id="KW-0862">Zinc</keyword>
<dbReference type="AlphaFoldDB" id="A0A0K8R7Z4"/>
<dbReference type="PANTHER" id="PTHR14677:SF20">
    <property type="entry name" value="ZINC FINGER AN1-TYPE CONTAINING 2A-RELATED"/>
    <property type="match status" value="1"/>
</dbReference>
<dbReference type="Pfam" id="PF01428">
    <property type="entry name" value="zf-AN1"/>
    <property type="match status" value="2"/>
</dbReference>
<evidence type="ECO:0000256" key="2">
    <source>
        <dbReference type="ARBA" id="ARBA00022737"/>
    </source>
</evidence>
<dbReference type="GO" id="GO:0008270">
    <property type="term" value="F:zinc ion binding"/>
    <property type="evidence" value="ECO:0007669"/>
    <property type="project" value="UniProtKB-KW"/>
</dbReference>
<organism evidence="8">
    <name type="scientific">Ixodes ricinus</name>
    <name type="common">Common tick</name>
    <name type="synonym">Acarus ricinus</name>
    <dbReference type="NCBI Taxonomy" id="34613"/>
    <lineage>
        <taxon>Eukaryota</taxon>
        <taxon>Metazoa</taxon>
        <taxon>Ecdysozoa</taxon>
        <taxon>Arthropoda</taxon>
        <taxon>Chelicerata</taxon>
        <taxon>Arachnida</taxon>
        <taxon>Acari</taxon>
        <taxon>Parasitiformes</taxon>
        <taxon>Ixodida</taxon>
        <taxon>Ixodoidea</taxon>
        <taxon>Ixodidae</taxon>
        <taxon>Ixodinae</taxon>
        <taxon>Ixodes</taxon>
    </lineage>
</organism>
<dbReference type="Gene3D" id="4.10.1110.10">
    <property type="entry name" value="AN1-like Zinc finger"/>
    <property type="match status" value="2"/>
</dbReference>
<proteinExistence type="evidence at transcript level"/>
<dbReference type="EMBL" id="GADI01006805">
    <property type="protein sequence ID" value="JAA67003.1"/>
    <property type="molecule type" value="mRNA"/>
</dbReference>
<feature type="compositionally biased region" description="Low complexity" evidence="6">
    <location>
        <begin position="162"/>
        <end position="175"/>
    </location>
</feature>
<feature type="region of interest" description="Disordered" evidence="6">
    <location>
        <begin position="218"/>
        <end position="249"/>
    </location>
</feature>
<dbReference type="Pfam" id="PF25403">
    <property type="entry name" value="zf-C2H2_ZFAND2"/>
    <property type="match status" value="1"/>
</dbReference>
<dbReference type="GO" id="GO:0043161">
    <property type="term" value="P:proteasome-mediated ubiquitin-dependent protein catabolic process"/>
    <property type="evidence" value="ECO:0007669"/>
    <property type="project" value="TreeGrafter"/>
</dbReference>
<dbReference type="InterPro" id="IPR035896">
    <property type="entry name" value="AN1-like_Znf"/>
</dbReference>